<dbReference type="RefSeq" id="YP_007678028.1">
    <property type="nucleotide sequence ID" value="NC_020883.1"/>
</dbReference>
<evidence type="ECO:0000313" key="2">
    <source>
        <dbReference type="Proteomes" id="UP000011861"/>
    </source>
</evidence>
<name>M4ZQV4_9CAUD</name>
<proteinExistence type="predicted"/>
<dbReference type="EMBL" id="AB711120">
    <property type="protein sequence ID" value="BAM99082.1"/>
    <property type="molecule type" value="Genomic_DNA"/>
</dbReference>
<dbReference type="Proteomes" id="UP000011861">
    <property type="component" value="Segment"/>
</dbReference>
<dbReference type="KEGG" id="vg:15042108"/>
<sequence>MNRESWIFKYPEKDYYGVYYKPGHQCTIDSSGEGILFENWFLSDADELKYRIKEFVYANKSDKLLLRTVIDHFRSELELLRDQDEMYEKYEEVSNFLVKTVHEAKEGK</sequence>
<dbReference type="GeneID" id="15042108"/>
<protein>
    <submittedName>
        <fullName evidence="1">Uncharacterized protein</fullName>
    </submittedName>
</protein>
<accession>M4ZQV4</accession>
<reference evidence="1 2" key="1">
    <citation type="journal article" date="2013" name="Virus Genes">
        <title>Complete nucleotide sequence of Bacillus subtilis (natto) bacteriophage PM1, a phage associated with disruption of food production.</title>
        <authorList>
            <person name="Umene K."/>
            <person name="Shiraishi A."/>
        </authorList>
    </citation>
    <scope>NUCLEOTIDE SEQUENCE [LARGE SCALE GENOMIC DNA]</scope>
    <source>
        <strain evidence="1">PM1</strain>
    </source>
</reference>
<evidence type="ECO:0000313" key="1">
    <source>
        <dbReference type="EMBL" id="BAM99082.1"/>
    </source>
</evidence>
<keyword evidence="2" id="KW-1185">Reference proteome</keyword>
<organism evidence="1 2">
    <name type="scientific">Bacillus phage PM1</name>
    <dbReference type="NCBI Taxonomy" id="547228"/>
    <lineage>
        <taxon>Viruses</taxon>
        <taxon>Duplodnaviria</taxon>
        <taxon>Heunggongvirae</taxon>
        <taxon>Uroviricota</taxon>
        <taxon>Caudoviricetes</taxon>
        <taxon>Pemunavirus</taxon>
        <taxon>Pemunavirus PM1</taxon>
    </lineage>
</organism>